<name>A0AAE4BLY3_9DEIO</name>
<accession>A0AAE4BLY3</accession>
<evidence type="ECO:0000313" key="1">
    <source>
        <dbReference type="EMBL" id="MDR6218495.1"/>
    </source>
</evidence>
<dbReference type="AlphaFoldDB" id="A0AAE4BLY3"/>
<evidence type="ECO:0000313" key="2">
    <source>
        <dbReference type="Proteomes" id="UP001185331"/>
    </source>
</evidence>
<dbReference type="Proteomes" id="UP001185331">
    <property type="component" value="Unassembled WGS sequence"/>
</dbReference>
<organism evidence="1 2">
    <name type="scientific">Deinococcus soli</name>
    <name type="common">ex Cha et al. 2016</name>
    <dbReference type="NCBI Taxonomy" id="1309411"/>
    <lineage>
        <taxon>Bacteria</taxon>
        <taxon>Thermotogati</taxon>
        <taxon>Deinococcota</taxon>
        <taxon>Deinococci</taxon>
        <taxon>Deinococcales</taxon>
        <taxon>Deinococcaceae</taxon>
        <taxon>Deinococcus</taxon>
    </lineage>
</organism>
<dbReference type="EMBL" id="JAVDQK010000004">
    <property type="protein sequence ID" value="MDR6218495.1"/>
    <property type="molecule type" value="Genomic_DNA"/>
</dbReference>
<dbReference type="RefSeq" id="WP_309855032.1">
    <property type="nucleotide sequence ID" value="NZ_JAVDQJ010000005.1"/>
</dbReference>
<protein>
    <submittedName>
        <fullName evidence="1">Tfp pilus assembly protein PilW</fullName>
    </submittedName>
</protein>
<gene>
    <name evidence="1" type="ORF">J2Y00_002058</name>
</gene>
<comment type="caution">
    <text evidence="1">The sequence shown here is derived from an EMBL/GenBank/DDBJ whole genome shotgun (WGS) entry which is preliminary data.</text>
</comment>
<reference evidence="1" key="1">
    <citation type="submission" date="2023-07" db="EMBL/GenBank/DDBJ databases">
        <title>Sorghum-associated microbial communities from plants grown in Nebraska, USA.</title>
        <authorList>
            <person name="Schachtman D."/>
        </authorList>
    </citation>
    <scope>NUCLEOTIDE SEQUENCE</scope>
    <source>
        <strain evidence="1">BE330</strain>
    </source>
</reference>
<proteinExistence type="predicted"/>
<sequence length="583" mass="62631">MPHLSAPRTPPSRRHGLSLVELLAACTIGLLLASTLTVTIAGSLHANNDQKELTNASSTARRTSDFLNTVLTGQPFLAVTQQTTSGASFLFLDRSASAGVLDATWTESTMTLTHANAGFKPGDQAVLINSRGEASVLTITDVRGAVVTHAPCDARRQNAKVEYTPGTVLYRAQTTDVVLGRGLGNDRETTLLYRRGTGPFQDVAYDLSSFRIRYLYRNERGALTANPTLSAGYSASYPQNQLRAPDGQLNQLQAVEFSLASRKGSSANQRSLTTQVNVAYTGAPPVQRLHRCETLRQPGVRLGGDLTVIVQGLPSTAQGRVTVNGPSLRNAPLHTTTTFTDLRAGQYTLTPQDVTINRIRYRAATDVTQVNDWSGTVHVVTYAPVMASLAVEIAGLPARVQPDVRLRALAVPQEYALTVQTQGLDLKPGDYDLRVRPVRQGQSVYAATPADLRVTLNPDDAQHVKVTYAAEPGRLSVQYRTAVDLNEASLTLMSPTGRTWKLTVQESTPQLLKGLPPGGYTWVSDTDEGSGTLTVASNTTTVLKLSRKPALCIDRSAQNAGQPLPCTYPQPLNAAATPLLVNP</sequence>